<dbReference type="Gramene" id="FCD_00020270-RA">
    <property type="protein sequence ID" value="FCD_00020270-RA:cds"/>
    <property type="gene ID" value="FCD_00020270"/>
</dbReference>
<dbReference type="Gene3D" id="2.30.30.140">
    <property type="match status" value="1"/>
</dbReference>
<evidence type="ECO:0000313" key="4">
    <source>
        <dbReference type="EMBL" id="GMN44752.1"/>
    </source>
</evidence>
<organism evidence="4 5">
    <name type="scientific">Ficus carica</name>
    <name type="common">Common fig</name>
    <dbReference type="NCBI Taxonomy" id="3494"/>
    <lineage>
        <taxon>Eukaryota</taxon>
        <taxon>Viridiplantae</taxon>
        <taxon>Streptophyta</taxon>
        <taxon>Embryophyta</taxon>
        <taxon>Tracheophyta</taxon>
        <taxon>Spermatophyta</taxon>
        <taxon>Magnoliopsida</taxon>
        <taxon>eudicotyledons</taxon>
        <taxon>Gunneridae</taxon>
        <taxon>Pentapetalae</taxon>
        <taxon>rosids</taxon>
        <taxon>fabids</taxon>
        <taxon>Rosales</taxon>
        <taxon>Moraceae</taxon>
        <taxon>Ficeae</taxon>
        <taxon>Ficus</taxon>
    </lineage>
</organism>
<dbReference type="PROSITE" id="PS51138">
    <property type="entry name" value="ENT"/>
    <property type="match status" value="1"/>
</dbReference>
<dbReference type="Pfam" id="PF03735">
    <property type="entry name" value="ENT"/>
    <property type="match status" value="1"/>
</dbReference>
<dbReference type="GO" id="GO:0005634">
    <property type="term" value="C:nucleus"/>
    <property type="evidence" value="ECO:0007669"/>
    <property type="project" value="UniProtKB-SubCell"/>
</dbReference>
<evidence type="ECO:0000256" key="1">
    <source>
        <dbReference type="ARBA" id="ARBA00004123"/>
    </source>
</evidence>
<dbReference type="PANTHER" id="PTHR31917:SF5">
    <property type="entry name" value="OS02G0204500 PROTEIN"/>
    <property type="match status" value="1"/>
</dbReference>
<dbReference type="AlphaFoldDB" id="A0AA88A581"/>
<comment type="subcellular location">
    <subcellularLocation>
        <location evidence="1">Nucleus</location>
    </subcellularLocation>
</comment>
<proteinExistence type="predicted"/>
<dbReference type="Gene3D" id="1.10.1240.40">
    <property type="entry name" value="ENT domain"/>
    <property type="match status" value="1"/>
</dbReference>
<dbReference type="SMART" id="SM00743">
    <property type="entry name" value="Agenet"/>
    <property type="match status" value="2"/>
</dbReference>
<dbReference type="InterPro" id="IPR005491">
    <property type="entry name" value="ENT_dom"/>
</dbReference>
<dbReference type="PANTHER" id="PTHR31917">
    <property type="entry name" value="AGENET DOMAIN-CONTAINING PROTEIN-RELATED"/>
    <property type="match status" value="1"/>
</dbReference>
<dbReference type="InterPro" id="IPR036142">
    <property type="entry name" value="ENT_dom-like_sf"/>
</dbReference>
<dbReference type="EMBL" id="BTGU01000019">
    <property type="protein sequence ID" value="GMN44752.1"/>
    <property type="molecule type" value="Genomic_DNA"/>
</dbReference>
<evidence type="ECO:0000313" key="5">
    <source>
        <dbReference type="Proteomes" id="UP001187192"/>
    </source>
</evidence>
<evidence type="ECO:0000256" key="2">
    <source>
        <dbReference type="ARBA" id="ARBA00023242"/>
    </source>
</evidence>
<keyword evidence="2" id="KW-0539">Nucleus</keyword>
<dbReference type="SMART" id="SM01191">
    <property type="entry name" value="ENT"/>
    <property type="match status" value="1"/>
</dbReference>
<dbReference type="Proteomes" id="UP001187192">
    <property type="component" value="Unassembled WGS sequence"/>
</dbReference>
<name>A0AA88A581_FICCA</name>
<comment type="caution">
    <text evidence="4">The sequence shown here is derived from an EMBL/GenBank/DDBJ whole genome shotgun (WGS) entry which is preliminary data.</text>
</comment>
<protein>
    <recommendedName>
        <fullName evidence="3">ENT domain-containing protein</fullName>
    </recommendedName>
</protein>
<feature type="domain" description="ENT" evidence="3">
    <location>
        <begin position="387"/>
        <end position="451"/>
    </location>
</feature>
<dbReference type="SUPFAM" id="SSF158639">
    <property type="entry name" value="ENT-like"/>
    <property type="match status" value="1"/>
</dbReference>
<accession>A0AA88A581</accession>
<dbReference type="InterPro" id="IPR014002">
    <property type="entry name" value="Agenet_dom_plant"/>
</dbReference>
<keyword evidence="5" id="KW-1185">Reference proteome</keyword>
<reference evidence="4" key="1">
    <citation type="submission" date="2023-07" db="EMBL/GenBank/DDBJ databases">
        <title>draft genome sequence of fig (Ficus carica).</title>
        <authorList>
            <person name="Takahashi T."/>
            <person name="Nishimura K."/>
        </authorList>
    </citation>
    <scope>NUCLEOTIDE SEQUENCE</scope>
</reference>
<evidence type="ECO:0000259" key="3">
    <source>
        <dbReference type="PROSITE" id="PS51138"/>
    </source>
</evidence>
<dbReference type="Pfam" id="PF05641">
    <property type="entry name" value="Agenet"/>
    <property type="match status" value="1"/>
</dbReference>
<gene>
    <name evidence="4" type="ORF">TIFTF001_013939</name>
</gene>
<dbReference type="InterPro" id="IPR008395">
    <property type="entry name" value="Agenet-like_dom"/>
</dbReference>
<sequence length="451" mass="50447">MVISLSQQPNRGLTVSSVPPKLISVYFYFRILVDIYATMRFKKGSKVEVLSKREAPSGSWQCAEIISSNGHNYTVRYEGLGGATIVERVSRKDIRPCPPPVEVSADWVSGDLVEVFHNSSWKLATISKVVGKKYVLVRLLGSSREHKVSKFDVRFRQFWQDDQWNVIGKGSKNYDNGKHDEILNLEDNQNPSFQIQKTNTRINPRVNGHCFPVMNKLSFRESHFASSRTLKRSSPYCSSQVDACAGTPHKIRVVENEGRCHRVFTSNPSLLAEQVHVALPRVRLGEKEAYASTSFKIRTTRFPEAESGIKKPSGIVGCSFAVNIQSDDADSLASGVGSCSINSNNSGTLPPCVSASPVEDLDCLDAESFCPVRCEEGYRLHPTKEELAAEIHRLELHAYRCTIEALHASGPLSWEQEELMTNLRLSLHISNDEHLLELRNLVSADTSIHFR</sequence>